<protein>
    <recommendedName>
        <fullName evidence="2 6">GTPase Era</fullName>
    </recommendedName>
</protein>
<dbReference type="RefSeq" id="WP_022934690.1">
    <property type="nucleotide sequence ID" value="NZ_CP007154.1"/>
</dbReference>
<feature type="binding site" evidence="6">
    <location>
        <begin position="61"/>
        <end position="65"/>
    </location>
    <ligand>
        <name>GTP</name>
        <dbReference type="ChEBI" id="CHEBI:37565"/>
    </ligand>
</feature>
<dbReference type="CDD" id="cd04163">
    <property type="entry name" value="Era"/>
    <property type="match status" value="1"/>
</dbReference>
<evidence type="ECO:0000259" key="8">
    <source>
        <dbReference type="PROSITE" id="PS51713"/>
    </source>
</evidence>
<evidence type="ECO:0000256" key="5">
    <source>
        <dbReference type="ARBA" id="ARBA00023134"/>
    </source>
</evidence>
<keyword evidence="6" id="KW-0963">Cytoplasm</keyword>
<comment type="subcellular location">
    <subcellularLocation>
        <location evidence="6">Cytoplasm</location>
    </subcellularLocation>
    <subcellularLocation>
        <location evidence="6">Cell membrane</location>
        <topology evidence="6">Peripheral membrane protein</topology>
    </subcellularLocation>
</comment>
<dbReference type="SUPFAM" id="SSF52540">
    <property type="entry name" value="P-loop containing nucleoside triphosphate hydrolases"/>
    <property type="match status" value="1"/>
</dbReference>
<evidence type="ECO:0000313" key="10">
    <source>
        <dbReference type="Proteomes" id="UP000019229"/>
    </source>
</evidence>
<dbReference type="KEGG" id="mbc:MYB_02245"/>
<keyword evidence="6" id="KW-0699">rRNA-binding</keyword>
<dbReference type="GO" id="GO:0003924">
    <property type="term" value="F:GTPase activity"/>
    <property type="evidence" value="ECO:0007669"/>
    <property type="project" value="UniProtKB-UniRule"/>
</dbReference>
<comment type="similarity">
    <text evidence="1 6 7">Belongs to the TRAFAC class TrmE-Era-EngA-EngB-Septin-like GTPase superfamily. Era GTPase family.</text>
</comment>
<dbReference type="Proteomes" id="UP000019229">
    <property type="component" value="Chromosome"/>
</dbReference>
<keyword evidence="3 6" id="KW-0547">Nucleotide-binding</keyword>
<dbReference type="CDD" id="cd22534">
    <property type="entry name" value="KH-II_Era"/>
    <property type="match status" value="1"/>
</dbReference>
<evidence type="ECO:0000256" key="4">
    <source>
        <dbReference type="ARBA" id="ARBA00022884"/>
    </source>
</evidence>
<feature type="domain" description="Era-type G" evidence="8">
    <location>
        <begin position="6"/>
        <end position="172"/>
    </location>
</feature>
<gene>
    <name evidence="6 9" type="primary">era</name>
    <name evidence="9" type="ORF">MYB_02245</name>
</gene>
<dbReference type="EMBL" id="CP007154">
    <property type="protein sequence ID" value="AHH45453.1"/>
    <property type="molecule type" value="Genomic_DNA"/>
</dbReference>
<dbReference type="InterPro" id="IPR027417">
    <property type="entry name" value="P-loop_NTPase"/>
</dbReference>
<name>W5V141_9BACT</name>
<dbReference type="GO" id="GO:0043024">
    <property type="term" value="F:ribosomal small subunit binding"/>
    <property type="evidence" value="ECO:0007669"/>
    <property type="project" value="TreeGrafter"/>
</dbReference>
<dbReference type="InterPro" id="IPR005225">
    <property type="entry name" value="Small_GTP-bd"/>
</dbReference>
<dbReference type="Gene3D" id="3.30.300.20">
    <property type="match status" value="1"/>
</dbReference>
<feature type="binding site" evidence="6">
    <location>
        <begin position="14"/>
        <end position="21"/>
    </location>
    <ligand>
        <name>GTP</name>
        <dbReference type="ChEBI" id="CHEBI:37565"/>
    </ligand>
</feature>
<keyword evidence="6" id="KW-0472">Membrane</keyword>
<keyword evidence="10" id="KW-1185">Reference proteome</keyword>
<dbReference type="PATRIC" id="fig|743966.3.peg.452"/>
<dbReference type="Pfam" id="PF01926">
    <property type="entry name" value="MMR_HSR1"/>
    <property type="match status" value="1"/>
</dbReference>
<dbReference type="eggNOG" id="COG1159">
    <property type="taxonomic scope" value="Bacteria"/>
</dbReference>
<dbReference type="InterPro" id="IPR005662">
    <property type="entry name" value="GTPase_Era-like"/>
</dbReference>
<dbReference type="InterPro" id="IPR009019">
    <property type="entry name" value="KH_sf_prok-type"/>
</dbReference>
<feature type="region of interest" description="G4" evidence="7">
    <location>
        <begin position="122"/>
        <end position="125"/>
    </location>
</feature>
<dbReference type="Gene3D" id="3.40.50.300">
    <property type="entry name" value="P-loop containing nucleotide triphosphate hydrolases"/>
    <property type="match status" value="1"/>
</dbReference>
<keyword evidence="6" id="KW-1003">Cell membrane</keyword>
<dbReference type="NCBIfam" id="TIGR00231">
    <property type="entry name" value="small_GTP"/>
    <property type="match status" value="1"/>
</dbReference>
<comment type="subunit">
    <text evidence="6">Monomer.</text>
</comment>
<sequence length="294" mass="33541">MSRKTRTCFVSIIGLPNSGKSSLVNSIVNYPISIVSSKAQTTRDQINGIYTNDDLQIVFVDTPGFHKKINKFSDVLNKNVMDALEGIDLILFLHPVNKFINETTKDLFKSIANFKNKIAILTKLDLEVDDQKLNMQAQNLKKLGFDLVMGYSTEYKMTKNDLISKIEEFAYESNFFYDEDLTTNQSTRFFVKEIIRKHLLLNLKEEIPHQCAVVIENFSEANEKFIEIEATIYVARKSHLPIVVGNGGKMLEKIGTGARKEIESLLDSKIVLKNKVKINNNWFANESKIKKLGY</sequence>
<dbReference type="InterPro" id="IPR004044">
    <property type="entry name" value="KH_dom_type_2"/>
</dbReference>
<dbReference type="GO" id="GO:0000028">
    <property type="term" value="P:ribosomal small subunit assembly"/>
    <property type="evidence" value="ECO:0007669"/>
    <property type="project" value="TreeGrafter"/>
</dbReference>
<dbReference type="OrthoDB" id="9805918at2"/>
<evidence type="ECO:0000256" key="2">
    <source>
        <dbReference type="ARBA" id="ARBA00020484"/>
    </source>
</evidence>
<feature type="region of interest" description="G5" evidence="7">
    <location>
        <begin position="151"/>
        <end position="153"/>
    </location>
</feature>
<dbReference type="InterPro" id="IPR006073">
    <property type="entry name" value="GTP-bd"/>
</dbReference>
<proteinExistence type="inferred from homology"/>
<dbReference type="InterPro" id="IPR030388">
    <property type="entry name" value="G_ERA_dom"/>
</dbReference>
<dbReference type="Pfam" id="PF07650">
    <property type="entry name" value="KH_2"/>
    <property type="match status" value="1"/>
</dbReference>
<evidence type="ECO:0000256" key="3">
    <source>
        <dbReference type="ARBA" id="ARBA00022741"/>
    </source>
</evidence>
<feature type="binding site" evidence="6">
    <location>
        <begin position="122"/>
        <end position="125"/>
    </location>
    <ligand>
        <name>GTP</name>
        <dbReference type="ChEBI" id="CHEBI:37565"/>
    </ligand>
</feature>
<dbReference type="NCBIfam" id="TIGR00436">
    <property type="entry name" value="era"/>
    <property type="match status" value="1"/>
</dbReference>
<dbReference type="GO" id="GO:0005886">
    <property type="term" value="C:plasma membrane"/>
    <property type="evidence" value="ECO:0007669"/>
    <property type="project" value="UniProtKB-SubCell"/>
</dbReference>
<evidence type="ECO:0000256" key="1">
    <source>
        <dbReference type="ARBA" id="ARBA00007921"/>
    </source>
</evidence>
<dbReference type="AlphaFoldDB" id="W5V141"/>
<dbReference type="PANTHER" id="PTHR42698">
    <property type="entry name" value="GTPASE ERA"/>
    <property type="match status" value="1"/>
</dbReference>
<reference evidence="9 10" key="1">
    <citation type="journal article" date="2014" name="Genome Announc.">
        <title>Complete Genome Sequence of Mycoplasma bovoculi Strain M165/69T (ATCC 29104).</title>
        <authorList>
            <person name="Calcutt M.J."/>
            <person name="Foecking M.F."/>
        </authorList>
    </citation>
    <scope>NUCLEOTIDE SEQUENCE [LARGE SCALE GENOMIC DNA]</scope>
    <source>
        <strain evidence="9">M165/69</strain>
    </source>
</reference>
<evidence type="ECO:0000256" key="6">
    <source>
        <dbReference type="HAMAP-Rule" id="MF_00367"/>
    </source>
</evidence>
<feature type="region of interest" description="G1" evidence="7">
    <location>
        <begin position="14"/>
        <end position="21"/>
    </location>
</feature>
<dbReference type="HAMAP" id="MF_00367">
    <property type="entry name" value="GTPase_Era"/>
    <property type="match status" value="1"/>
</dbReference>
<dbReference type="InterPro" id="IPR015946">
    <property type="entry name" value="KH_dom-like_a/b"/>
</dbReference>
<dbReference type="PANTHER" id="PTHR42698:SF1">
    <property type="entry name" value="GTPASE ERA, MITOCHONDRIAL"/>
    <property type="match status" value="1"/>
</dbReference>
<evidence type="ECO:0000256" key="7">
    <source>
        <dbReference type="PROSITE-ProRule" id="PRU01050"/>
    </source>
</evidence>
<dbReference type="SUPFAM" id="SSF54814">
    <property type="entry name" value="Prokaryotic type KH domain (KH-domain type II)"/>
    <property type="match status" value="1"/>
</dbReference>
<dbReference type="HOGENOM" id="CLU_038009_1_0_14"/>
<keyword evidence="6" id="KW-0690">Ribosome biogenesis</keyword>
<dbReference type="GO" id="GO:0070181">
    <property type="term" value="F:small ribosomal subunit rRNA binding"/>
    <property type="evidence" value="ECO:0007669"/>
    <property type="project" value="UniProtKB-UniRule"/>
</dbReference>
<organism evidence="9 10">
    <name type="scientific">Mesomycoplasma bovoculi M165/69</name>
    <dbReference type="NCBI Taxonomy" id="743966"/>
    <lineage>
        <taxon>Bacteria</taxon>
        <taxon>Bacillati</taxon>
        <taxon>Mycoplasmatota</taxon>
        <taxon>Mycoplasmoidales</taxon>
        <taxon>Metamycoplasmataceae</taxon>
        <taxon>Mesomycoplasma</taxon>
    </lineage>
</organism>
<dbReference type="STRING" id="743966.MYB_02245"/>
<keyword evidence="5 6" id="KW-0342">GTP-binding</keyword>
<feature type="region of interest" description="G2" evidence="7">
    <location>
        <begin position="40"/>
        <end position="44"/>
    </location>
</feature>
<dbReference type="GO" id="GO:0005525">
    <property type="term" value="F:GTP binding"/>
    <property type="evidence" value="ECO:0007669"/>
    <property type="project" value="UniProtKB-UniRule"/>
</dbReference>
<keyword evidence="4 6" id="KW-0694">RNA-binding</keyword>
<accession>W5V141</accession>
<dbReference type="PROSITE" id="PS51713">
    <property type="entry name" value="G_ERA"/>
    <property type="match status" value="1"/>
</dbReference>
<comment type="function">
    <text evidence="6">An essential GTPase that binds both GDP and GTP, with rapid nucleotide exchange. Plays a role in 16S rRNA processing and 30S ribosomal subunit biogenesis and possibly also in cell cycle regulation and energy metabolism.</text>
</comment>
<evidence type="ECO:0000313" key="9">
    <source>
        <dbReference type="EMBL" id="AHH45453.1"/>
    </source>
</evidence>
<dbReference type="GO" id="GO:0005829">
    <property type="term" value="C:cytosol"/>
    <property type="evidence" value="ECO:0007669"/>
    <property type="project" value="TreeGrafter"/>
</dbReference>
<dbReference type="NCBIfam" id="NF000908">
    <property type="entry name" value="PRK00089.1"/>
    <property type="match status" value="1"/>
</dbReference>
<feature type="region of interest" description="G3" evidence="7">
    <location>
        <begin position="61"/>
        <end position="64"/>
    </location>
</feature>